<organism evidence="1 2">
    <name type="scientific">Blastomyces percursus</name>
    <dbReference type="NCBI Taxonomy" id="1658174"/>
    <lineage>
        <taxon>Eukaryota</taxon>
        <taxon>Fungi</taxon>
        <taxon>Dikarya</taxon>
        <taxon>Ascomycota</taxon>
        <taxon>Pezizomycotina</taxon>
        <taxon>Eurotiomycetes</taxon>
        <taxon>Eurotiomycetidae</taxon>
        <taxon>Onygenales</taxon>
        <taxon>Ajellomycetaceae</taxon>
        <taxon>Blastomyces</taxon>
    </lineage>
</organism>
<gene>
    <name evidence="1" type="ORF">ACJ73_07114</name>
</gene>
<dbReference type="OrthoDB" id="4155711at2759"/>
<reference evidence="1 2" key="1">
    <citation type="submission" date="2015-08" db="EMBL/GenBank/DDBJ databases">
        <title>Emmonsia species relationships and genome sequence.</title>
        <authorList>
            <person name="Cuomo C.A."/>
            <person name="Schwartz I.S."/>
            <person name="Kenyon C."/>
            <person name="De Hoog G.S."/>
            <person name="Govender N.P."/>
            <person name="Botha A."/>
            <person name="Moreno L."/>
            <person name="De Vries M."/>
            <person name="Munoz J.F."/>
            <person name="Stielow J.B."/>
        </authorList>
    </citation>
    <scope>NUCLEOTIDE SEQUENCE [LARGE SCALE GENOMIC DNA]</scope>
    <source>
        <strain evidence="1 2">EI222</strain>
    </source>
</reference>
<name>A0A1J9R1Q6_9EURO</name>
<protein>
    <submittedName>
        <fullName evidence="1">Uncharacterized protein</fullName>
    </submittedName>
</protein>
<evidence type="ECO:0000313" key="2">
    <source>
        <dbReference type="Proteomes" id="UP000242791"/>
    </source>
</evidence>
<dbReference type="VEuPathDB" id="FungiDB:ACJ73_07114"/>
<dbReference type="EMBL" id="LGTZ01001374">
    <property type="protein sequence ID" value="OJD21541.1"/>
    <property type="molecule type" value="Genomic_DNA"/>
</dbReference>
<accession>A0A1J9R1Q6</accession>
<dbReference type="AlphaFoldDB" id="A0A1J9R1Q6"/>
<keyword evidence="2" id="KW-1185">Reference proteome</keyword>
<dbReference type="Proteomes" id="UP000242791">
    <property type="component" value="Unassembled WGS sequence"/>
</dbReference>
<comment type="caution">
    <text evidence="1">The sequence shown here is derived from an EMBL/GenBank/DDBJ whole genome shotgun (WGS) entry which is preliminary data.</text>
</comment>
<proteinExistence type="predicted"/>
<sequence>MSFFETQSYSDVRWTERKCWTRYSYLCKSLELAVDRDVPKHIACPPAKVLARIITPPDVARNPSDGFKALLERYPSLEFVGALPETDAPVVMRRFQGLANRRGCADCLGQNTPLRP</sequence>
<evidence type="ECO:0000313" key="1">
    <source>
        <dbReference type="EMBL" id="OJD21541.1"/>
    </source>
</evidence>